<evidence type="ECO:0000313" key="3">
    <source>
        <dbReference type="Proteomes" id="UP000041254"/>
    </source>
</evidence>
<feature type="region of interest" description="Disordered" evidence="1">
    <location>
        <begin position="680"/>
        <end position="699"/>
    </location>
</feature>
<feature type="compositionally biased region" description="Low complexity" evidence="1">
    <location>
        <begin position="10"/>
        <end position="21"/>
    </location>
</feature>
<sequence length="830" mass="90864">MATPHRPVHTSTGPPSATSTADQDVPPAMKRRKPLTVSQLRRRLYPYGLFRLRSTSEIPSLTCRQLTEVVQQAMENSVPDGPFWRLLCLRARFLVGLLSPKEMTAFLSALVAIDRAESEFLRSAVPHLCEQLPSYSLGQMADVLYAYGKLGGPSNELVEATGRILPSKIKFMREKTLVKLLDAYKLLGVVDDNVFPLLYDFMCVKRRHFTPQQLVCVVESMAALNARHRPTLAALTEVLAAYENLERLTLDELSVLLHSYASLQIYSNSLFRGAMKALCVASTFPPTLPQPPTPAPSLPSPSIFALPSPSAPAADDSTLTVVDMTADERARERRVGVGLEVIEDVADALPKGNKKPEVGTDVGGSVGMSTTVGREAAVMAYVGDGKTDALLGVSPSTAVPVQSVTRFLETWAKVNYWRAPLLRPLLPLCMSRLAQLPPATLALLIGGAVRCGIHSHALWRRLLDALPTHMQHMRPQSLLLILSSIRRHAQVAAVYTQAIDRAPSSGSKAMVTRQQRGGEGSNALVGVGVDGGASIGVAAARDVGLMVEYLVEGVNIVLEWVHKRIDAMTEQELIKTATEMHALLSAMRDVGRHVGGDGAGNDSEERWARERNRSVVSHLAFRMALKRADNTALRDRLPRESLDRGVLRDDHAKALLSGRFDPSRPFPSLTAFAMLIQLPQRQKPHRSKSRSSSADGSTGDVCSYVEVVGLPEDYAAGPLVRMCREHEVDVFKTYVRWLEALLQRDVSKTKRGDSPDNGLVGREQSRAASDAREAGGADRLRGRTHDSESGTGGGVDGGVGKRERRRRRERHKWDADDRTLGNMKVARKVF</sequence>
<dbReference type="Proteomes" id="UP000041254">
    <property type="component" value="Unassembled WGS sequence"/>
</dbReference>
<gene>
    <name evidence="2" type="ORF">Vbra_15773</name>
</gene>
<dbReference type="PANTHER" id="PTHR21228">
    <property type="entry name" value="FAST LEU-RICH DOMAIN-CONTAINING"/>
    <property type="match status" value="1"/>
</dbReference>
<feature type="region of interest" description="Disordered" evidence="1">
    <location>
        <begin position="1"/>
        <end position="33"/>
    </location>
</feature>
<feature type="region of interest" description="Disordered" evidence="1">
    <location>
        <begin position="748"/>
        <end position="818"/>
    </location>
</feature>
<dbReference type="PANTHER" id="PTHR21228:SF40">
    <property type="entry name" value="LD45607P"/>
    <property type="match status" value="1"/>
</dbReference>
<evidence type="ECO:0000313" key="2">
    <source>
        <dbReference type="EMBL" id="CEM15523.1"/>
    </source>
</evidence>
<dbReference type="GO" id="GO:0044528">
    <property type="term" value="P:regulation of mitochondrial mRNA stability"/>
    <property type="evidence" value="ECO:0007669"/>
    <property type="project" value="TreeGrafter"/>
</dbReference>
<proteinExistence type="predicted"/>
<dbReference type="AlphaFoldDB" id="A0A0G4FMQ3"/>
<dbReference type="EMBL" id="CDMY01000466">
    <property type="protein sequence ID" value="CEM15523.1"/>
    <property type="molecule type" value="Genomic_DNA"/>
</dbReference>
<organism evidence="2 3">
    <name type="scientific">Vitrella brassicaformis (strain CCMP3155)</name>
    <dbReference type="NCBI Taxonomy" id="1169540"/>
    <lineage>
        <taxon>Eukaryota</taxon>
        <taxon>Sar</taxon>
        <taxon>Alveolata</taxon>
        <taxon>Colpodellida</taxon>
        <taxon>Vitrellaceae</taxon>
        <taxon>Vitrella</taxon>
    </lineage>
</organism>
<accession>A0A0G4FMQ3</accession>
<dbReference type="InterPro" id="IPR050870">
    <property type="entry name" value="FAST_kinase"/>
</dbReference>
<keyword evidence="3" id="KW-1185">Reference proteome</keyword>
<dbReference type="GO" id="GO:0035770">
    <property type="term" value="C:ribonucleoprotein granule"/>
    <property type="evidence" value="ECO:0007669"/>
    <property type="project" value="TreeGrafter"/>
</dbReference>
<reference evidence="2 3" key="1">
    <citation type="submission" date="2014-11" db="EMBL/GenBank/DDBJ databases">
        <authorList>
            <person name="Zhu J."/>
            <person name="Qi W."/>
            <person name="Song R."/>
        </authorList>
    </citation>
    <scope>NUCLEOTIDE SEQUENCE [LARGE SCALE GENOMIC DNA]</scope>
</reference>
<dbReference type="InParanoid" id="A0A0G4FMQ3"/>
<dbReference type="VEuPathDB" id="CryptoDB:Vbra_15773"/>
<protein>
    <submittedName>
        <fullName evidence="2">Uncharacterized protein</fullName>
    </submittedName>
</protein>
<name>A0A0G4FMQ3_VITBC</name>
<feature type="compositionally biased region" description="Basic and acidic residues" evidence="1">
    <location>
        <begin position="763"/>
        <end position="788"/>
    </location>
</feature>
<dbReference type="GO" id="GO:0005759">
    <property type="term" value="C:mitochondrial matrix"/>
    <property type="evidence" value="ECO:0007669"/>
    <property type="project" value="TreeGrafter"/>
</dbReference>
<dbReference type="GO" id="GO:0003723">
    <property type="term" value="F:RNA binding"/>
    <property type="evidence" value="ECO:0007669"/>
    <property type="project" value="TreeGrafter"/>
</dbReference>
<evidence type="ECO:0000256" key="1">
    <source>
        <dbReference type="SAM" id="MobiDB-lite"/>
    </source>
</evidence>
<dbReference type="GO" id="GO:0000963">
    <property type="term" value="P:mitochondrial RNA processing"/>
    <property type="evidence" value="ECO:0007669"/>
    <property type="project" value="TreeGrafter"/>
</dbReference>